<dbReference type="GO" id="GO:0034040">
    <property type="term" value="F:ATPase-coupled lipid transmembrane transporter activity"/>
    <property type="evidence" value="ECO:0007669"/>
    <property type="project" value="TreeGrafter"/>
</dbReference>
<dbReference type="InterPro" id="IPR003439">
    <property type="entry name" value="ABC_transporter-like_ATP-bd"/>
</dbReference>
<dbReference type="GO" id="GO:0005886">
    <property type="term" value="C:plasma membrane"/>
    <property type="evidence" value="ECO:0007669"/>
    <property type="project" value="UniProtKB-SubCell"/>
</dbReference>
<dbReference type="GO" id="GO:0005524">
    <property type="term" value="F:ATP binding"/>
    <property type="evidence" value="ECO:0007669"/>
    <property type="project" value="UniProtKB-KW"/>
</dbReference>
<dbReference type="InterPro" id="IPR003593">
    <property type="entry name" value="AAA+_ATPase"/>
</dbReference>
<dbReference type="AlphaFoldDB" id="A0A662ZIT0"/>
<dbReference type="Gene3D" id="1.20.1560.10">
    <property type="entry name" value="ABC transporter type 1, transmembrane domain"/>
    <property type="match status" value="1"/>
</dbReference>
<dbReference type="Gene3D" id="3.40.50.300">
    <property type="entry name" value="P-loop containing nucleotide triphosphate hydrolases"/>
    <property type="match status" value="1"/>
</dbReference>
<evidence type="ECO:0000259" key="11">
    <source>
        <dbReference type="PROSITE" id="PS50929"/>
    </source>
</evidence>
<proteinExistence type="predicted"/>
<evidence type="ECO:0000256" key="6">
    <source>
        <dbReference type="ARBA" id="ARBA00022840"/>
    </source>
</evidence>
<evidence type="ECO:0000256" key="7">
    <source>
        <dbReference type="ARBA" id="ARBA00022989"/>
    </source>
</evidence>
<dbReference type="PROSITE" id="PS00211">
    <property type="entry name" value="ABC_TRANSPORTER_1"/>
    <property type="match status" value="1"/>
</dbReference>
<reference evidence="12 13" key="1">
    <citation type="submission" date="2016-10" db="EMBL/GenBank/DDBJ databases">
        <authorList>
            <person name="Varghese N."/>
            <person name="Submissions S."/>
        </authorList>
    </citation>
    <scope>NUCLEOTIDE SEQUENCE [LARGE SCALE GENOMIC DNA]</scope>
    <source>
        <strain evidence="12 13">DSM 1361</strain>
    </source>
</reference>
<evidence type="ECO:0000256" key="5">
    <source>
        <dbReference type="ARBA" id="ARBA00022741"/>
    </source>
</evidence>
<keyword evidence="2" id="KW-0813">Transport</keyword>
<dbReference type="SUPFAM" id="SSF90123">
    <property type="entry name" value="ABC transporter transmembrane region"/>
    <property type="match status" value="1"/>
</dbReference>
<dbReference type="Pfam" id="PF00664">
    <property type="entry name" value="ABC_membrane"/>
    <property type="match status" value="1"/>
</dbReference>
<feature type="transmembrane region" description="Helical" evidence="9">
    <location>
        <begin position="21"/>
        <end position="43"/>
    </location>
</feature>
<dbReference type="PROSITE" id="PS50929">
    <property type="entry name" value="ABC_TM1F"/>
    <property type="match status" value="1"/>
</dbReference>
<evidence type="ECO:0000256" key="2">
    <source>
        <dbReference type="ARBA" id="ARBA00022448"/>
    </source>
</evidence>
<feature type="domain" description="ABC transmembrane type-1" evidence="11">
    <location>
        <begin position="24"/>
        <end position="317"/>
    </location>
</feature>
<evidence type="ECO:0000256" key="9">
    <source>
        <dbReference type="SAM" id="Phobius"/>
    </source>
</evidence>
<sequence>MNTDKKKGIPRLLEISGEKKWFLIVSAVLAAVSTVIQIVPYIASYKIISIYIESRGTSSPQDTDEVFFWGITAVASVLLSMLFNGGSFILSHFAAFRIIFNLRIRLAEHLAALPLGYFTRVSTGEIHKTIHDNADLIELFISHKIPDMVMTLTGAAAVFTMYLYADWQLGLICILVYALSLFIQFRIYGDEGVKKEIRGYFKALEDINASSMEFARGIQVFKMFSLSAGSFSSLKKSVITYRDFALRFADRGSRDFIIFTILVNFFIFFIYPVVIWINSSSPENSGIVLSALFFTVLSNAILPSLMNIMNISNVVMTINEGVERIDAIFSVEPLPVPENPKEPSGSSVEFDHVSFTYHDEKYGSESITRNSGELSEGHHAPGGVRDISFRVEEGRSLAIIGRSGSGKSSILSLLSRFHDVDSGCIRIGGTDIREMSEKCLMEKVGIVLQKTFMFDGTIRENIMAGKTDATDEEILNAARLAQCDDILMKYGLDYHIGNSGDVLSGGEKQRLNIARAILKNSPVLLLDEVSSALDSENELRLNRALNELKKNRTIIMVAHKLNSITDADEIIMVDDGRIVARGTHQSLLGNSAEYRKLWELYENADRWSLNSREDMA</sequence>
<feature type="transmembrane region" description="Helical" evidence="9">
    <location>
        <begin position="256"/>
        <end position="278"/>
    </location>
</feature>
<dbReference type="FunFam" id="3.40.50.300:FF:000221">
    <property type="entry name" value="Multidrug ABC transporter ATP-binding protein"/>
    <property type="match status" value="1"/>
</dbReference>
<feature type="transmembrane region" description="Helical" evidence="9">
    <location>
        <begin position="66"/>
        <end position="96"/>
    </location>
</feature>
<evidence type="ECO:0000259" key="10">
    <source>
        <dbReference type="PROSITE" id="PS50893"/>
    </source>
</evidence>
<dbReference type="PANTHER" id="PTHR24221">
    <property type="entry name" value="ATP-BINDING CASSETTE SUB-FAMILY B"/>
    <property type="match status" value="1"/>
</dbReference>
<accession>A0A662ZIT0</accession>
<dbReference type="EMBL" id="FOXF01000020">
    <property type="protein sequence ID" value="SFP39292.1"/>
    <property type="molecule type" value="Genomic_DNA"/>
</dbReference>
<organism evidence="12 13">
    <name type="scientific">Ruminobacter amylophilus</name>
    <dbReference type="NCBI Taxonomy" id="867"/>
    <lineage>
        <taxon>Bacteria</taxon>
        <taxon>Pseudomonadati</taxon>
        <taxon>Pseudomonadota</taxon>
        <taxon>Gammaproteobacteria</taxon>
        <taxon>Aeromonadales</taxon>
        <taxon>Succinivibrionaceae</taxon>
        <taxon>Ruminobacter</taxon>
    </lineage>
</organism>
<dbReference type="InterPro" id="IPR039421">
    <property type="entry name" value="Type_1_exporter"/>
</dbReference>
<keyword evidence="7 9" id="KW-1133">Transmembrane helix</keyword>
<keyword evidence="6 12" id="KW-0067">ATP-binding</keyword>
<evidence type="ECO:0000256" key="1">
    <source>
        <dbReference type="ARBA" id="ARBA00004651"/>
    </source>
</evidence>
<dbReference type="InterPro" id="IPR011527">
    <property type="entry name" value="ABC1_TM_dom"/>
</dbReference>
<dbReference type="PANTHER" id="PTHR24221:SF397">
    <property type="entry name" value="ABC TRANSPORTER, ATP-BINDING TRANSMEMBRANE PROTEIN"/>
    <property type="match status" value="1"/>
</dbReference>
<evidence type="ECO:0000313" key="13">
    <source>
        <dbReference type="Proteomes" id="UP000243745"/>
    </source>
</evidence>
<feature type="domain" description="ABC transporter" evidence="10">
    <location>
        <begin position="362"/>
        <end position="600"/>
    </location>
</feature>
<keyword evidence="5" id="KW-0547">Nucleotide-binding</keyword>
<keyword evidence="3" id="KW-1003">Cell membrane</keyword>
<evidence type="ECO:0000313" key="12">
    <source>
        <dbReference type="EMBL" id="SFP39292.1"/>
    </source>
</evidence>
<dbReference type="InterPro" id="IPR036640">
    <property type="entry name" value="ABC1_TM_sf"/>
</dbReference>
<evidence type="ECO:0000256" key="4">
    <source>
        <dbReference type="ARBA" id="ARBA00022692"/>
    </source>
</evidence>
<dbReference type="InterPro" id="IPR017871">
    <property type="entry name" value="ABC_transporter-like_CS"/>
</dbReference>
<keyword evidence="8 9" id="KW-0472">Membrane</keyword>
<evidence type="ECO:0000256" key="3">
    <source>
        <dbReference type="ARBA" id="ARBA00022475"/>
    </source>
</evidence>
<dbReference type="PROSITE" id="PS50893">
    <property type="entry name" value="ABC_TRANSPORTER_2"/>
    <property type="match status" value="1"/>
</dbReference>
<keyword evidence="13" id="KW-1185">Reference proteome</keyword>
<feature type="transmembrane region" description="Helical" evidence="9">
    <location>
        <begin position="169"/>
        <end position="188"/>
    </location>
</feature>
<dbReference type="InterPro" id="IPR027417">
    <property type="entry name" value="P-loop_NTPase"/>
</dbReference>
<dbReference type="Proteomes" id="UP000243745">
    <property type="component" value="Unassembled WGS sequence"/>
</dbReference>
<comment type="subcellular location">
    <subcellularLocation>
        <location evidence="1">Cell membrane</location>
        <topology evidence="1">Multi-pass membrane protein</topology>
    </subcellularLocation>
</comment>
<evidence type="ECO:0000256" key="8">
    <source>
        <dbReference type="ARBA" id="ARBA00023136"/>
    </source>
</evidence>
<dbReference type="GO" id="GO:0016887">
    <property type="term" value="F:ATP hydrolysis activity"/>
    <property type="evidence" value="ECO:0007669"/>
    <property type="project" value="InterPro"/>
</dbReference>
<dbReference type="SUPFAM" id="SSF52540">
    <property type="entry name" value="P-loop containing nucleoside triphosphate hydrolases"/>
    <property type="match status" value="1"/>
</dbReference>
<dbReference type="Pfam" id="PF00005">
    <property type="entry name" value="ABC_tran"/>
    <property type="match status" value="1"/>
</dbReference>
<keyword evidence="4 9" id="KW-0812">Transmembrane</keyword>
<name>A0A662ZIT0_9GAMM</name>
<protein>
    <submittedName>
        <fullName evidence="12">ATP-binding cassette, subfamily B</fullName>
    </submittedName>
</protein>
<dbReference type="OrthoDB" id="9806127at2"/>
<dbReference type="GO" id="GO:0140359">
    <property type="term" value="F:ABC-type transporter activity"/>
    <property type="evidence" value="ECO:0007669"/>
    <property type="project" value="InterPro"/>
</dbReference>
<dbReference type="SMART" id="SM00382">
    <property type="entry name" value="AAA"/>
    <property type="match status" value="1"/>
</dbReference>
<feature type="transmembrane region" description="Helical" evidence="9">
    <location>
        <begin position="284"/>
        <end position="302"/>
    </location>
</feature>
<dbReference type="RefSeq" id="WP_093142037.1">
    <property type="nucleotide sequence ID" value="NZ_FOXF01000020.1"/>
</dbReference>
<gene>
    <name evidence="12" type="ORF">SAMN02910344_01266</name>
</gene>